<feature type="transmembrane region" description="Helical" evidence="10">
    <location>
        <begin position="134"/>
        <end position="153"/>
    </location>
</feature>
<proteinExistence type="predicted"/>
<evidence type="ECO:0000256" key="4">
    <source>
        <dbReference type="ARBA" id="ARBA00022692"/>
    </source>
</evidence>
<dbReference type="Pfam" id="PF00664">
    <property type="entry name" value="ABC_membrane"/>
    <property type="match status" value="1"/>
</dbReference>
<dbReference type="GO" id="GO:0005524">
    <property type="term" value="F:ATP binding"/>
    <property type="evidence" value="ECO:0007669"/>
    <property type="project" value="UniProtKB-KW"/>
</dbReference>
<feature type="transmembrane region" description="Helical" evidence="10">
    <location>
        <begin position="21"/>
        <end position="41"/>
    </location>
</feature>
<feature type="transmembrane region" description="Helical" evidence="10">
    <location>
        <begin position="53"/>
        <end position="79"/>
    </location>
</feature>
<feature type="domain" description="ABC transmembrane type-1" evidence="12">
    <location>
        <begin position="17"/>
        <end position="299"/>
    </location>
</feature>
<dbReference type="InterPro" id="IPR036640">
    <property type="entry name" value="ABC1_TM_sf"/>
</dbReference>
<accession>A0A1E3AAH0</accession>
<keyword evidence="2" id="KW-0813">Transport</keyword>
<evidence type="ECO:0000256" key="8">
    <source>
        <dbReference type="ARBA" id="ARBA00023136"/>
    </source>
</evidence>
<evidence type="ECO:0000259" key="12">
    <source>
        <dbReference type="PROSITE" id="PS50929"/>
    </source>
</evidence>
<dbReference type="GO" id="GO:0015421">
    <property type="term" value="F:ABC-type oligopeptide transporter activity"/>
    <property type="evidence" value="ECO:0007669"/>
    <property type="project" value="TreeGrafter"/>
</dbReference>
<dbReference type="PANTHER" id="PTHR43394">
    <property type="entry name" value="ATP-DEPENDENT PERMEASE MDL1, MITOCHONDRIAL"/>
    <property type="match status" value="1"/>
</dbReference>
<evidence type="ECO:0000256" key="9">
    <source>
        <dbReference type="SAM" id="MobiDB-lite"/>
    </source>
</evidence>
<protein>
    <submittedName>
        <fullName evidence="13">Putative ABC transporter ATP-binding protein</fullName>
    </submittedName>
</protein>
<feature type="domain" description="ABC transporter" evidence="11">
    <location>
        <begin position="332"/>
        <end position="574"/>
    </location>
</feature>
<comment type="subcellular location">
    <subcellularLocation>
        <location evidence="1">Cell membrane</location>
        <topology evidence="1">Multi-pass membrane protein</topology>
    </subcellularLocation>
</comment>
<evidence type="ECO:0000256" key="3">
    <source>
        <dbReference type="ARBA" id="ARBA00022475"/>
    </source>
</evidence>
<keyword evidence="5" id="KW-0547">Nucleotide-binding</keyword>
<dbReference type="InterPro" id="IPR039421">
    <property type="entry name" value="Type_1_exporter"/>
</dbReference>
<gene>
    <name evidence="13" type="ORF">BEI61_01642</name>
</gene>
<dbReference type="FunFam" id="3.40.50.300:FF:000221">
    <property type="entry name" value="Multidrug ABC transporter ATP-binding protein"/>
    <property type="match status" value="1"/>
</dbReference>
<evidence type="ECO:0000256" key="6">
    <source>
        <dbReference type="ARBA" id="ARBA00022840"/>
    </source>
</evidence>
<feature type="transmembrane region" description="Helical" evidence="10">
    <location>
        <begin position="246"/>
        <end position="264"/>
    </location>
</feature>
<dbReference type="PROSITE" id="PS50893">
    <property type="entry name" value="ABC_TRANSPORTER_2"/>
    <property type="match status" value="1"/>
</dbReference>
<dbReference type="PROSITE" id="PS50929">
    <property type="entry name" value="ABC_TM1F"/>
    <property type="match status" value="1"/>
</dbReference>
<dbReference type="PROSITE" id="PS00211">
    <property type="entry name" value="ABC_TRANSPORTER_1"/>
    <property type="match status" value="1"/>
</dbReference>
<name>A0A1E3AAH0_9FIRM</name>
<reference evidence="13 14" key="1">
    <citation type="submission" date="2016-07" db="EMBL/GenBank/DDBJ databases">
        <title>Characterization of isolates of Eisenbergiella tayi derived from blood cultures, using whole genome sequencing.</title>
        <authorList>
            <person name="Burdz T."/>
            <person name="Wiebe D."/>
            <person name="Huynh C."/>
            <person name="Bernard K."/>
        </authorList>
    </citation>
    <scope>NUCLEOTIDE SEQUENCE [LARGE SCALE GENOMIC DNA]</scope>
    <source>
        <strain evidence="13 14">NML 110608</strain>
    </source>
</reference>
<dbReference type="Proteomes" id="UP000094067">
    <property type="component" value="Unassembled WGS sequence"/>
</dbReference>
<dbReference type="CDD" id="cd18548">
    <property type="entry name" value="ABC_6TM_Tm287_like"/>
    <property type="match status" value="1"/>
</dbReference>
<dbReference type="Gene3D" id="1.20.1560.10">
    <property type="entry name" value="ABC transporter type 1, transmembrane domain"/>
    <property type="match status" value="1"/>
</dbReference>
<dbReference type="RefSeq" id="WP_069151921.1">
    <property type="nucleotide sequence ID" value="NZ_MCGH01000002.1"/>
</dbReference>
<feature type="transmembrane region" description="Helical" evidence="10">
    <location>
        <begin position="159"/>
        <end position="178"/>
    </location>
</feature>
<feature type="region of interest" description="Disordered" evidence="9">
    <location>
        <begin position="578"/>
        <end position="601"/>
    </location>
</feature>
<keyword evidence="8 10" id="KW-0472">Membrane</keyword>
<dbReference type="GO" id="GO:0016887">
    <property type="term" value="F:ATP hydrolysis activity"/>
    <property type="evidence" value="ECO:0007669"/>
    <property type="project" value="InterPro"/>
</dbReference>
<dbReference type="SUPFAM" id="SSF52540">
    <property type="entry name" value="P-loop containing nucleoside triphosphate hydrolases"/>
    <property type="match status" value="1"/>
</dbReference>
<keyword evidence="3" id="KW-1003">Cell membrane</keyword>
<dbReference type="PATRIC" id="fig|1432052.4.peg.1836"/>
<dbReference type="InterPro" id="IPR017871">
    <property type="entry name" value="ABC_transporter-like_CS"/>
</dbReference>
<organism evidence="13 14">
    <name type="scientific">Eisenbergiella tayi</name>
    <dbReference type="NCBI Taxonomy" id="1432052"/>
    <lineage>
        <taxon>Bacteria</taxon>
        <taxon>Bacillati</taxon>
        <taxon>Bacillota</taxon>
        <taxon>Clostridia</taxon>
        <taxon>Lachnospirales</taxon>
        <taxon>Lachnospiraceae</taxon>
        <taxon>Eisenbergiella</taxon>
    </lineage>
</organism>
<keyword evidence="4 10" id="KW-0812">Transmembrane</keyword>
<dbReference type="PANTHER" id="PTHR43394:SF1">
    <property type="entry name" value="ATP-BINDING CASSETTE SUB-FAMILY B MEMBER 10, MITOCHONDRIAL"/>
    <property type="match status" value="1"/>
</dbReference>
<keyword evidence="7 10" id="KW-1133">Transmembrane helix</keyword>
<evidence type="ECO:0000313" key="14">
    <source>
        <dbReference type="Proteomes" id="UP000094067"/>
    </source>
</evidence>
<dbReference type="Gene3D" id="3.40.50.300">
    <property type="entry name" value="P-loop containing nucleotide triphosphate hydrolases"/>
    <property type="match status" value="1"/>
</dbReference>
<feature type="transmembrane region" description="Helical" evidence="10">
    <location>
        <begin position="276"/>
        <end position="297"/>
    </location>
</feature>
<evidence type="ECO:0000256" key="1">
    <source>
        <dbReference type="ARBA" id="ARBA00004651"/>
    </source>
</evidence>
<evidence type="ECO:0000313" key="13">
    <source>
        <dbReference type="EMBL" id="ODM05753.1"/>
    </source>
</evidence>
<dbReference type="AlphaFoldDB" id="A0A1E3AAH0"/>
<dbReference type="Pfam" id="PF00005">
    <property type="entry name" value="ABC_tran"/>
    <property type="match status" value="1"/>
</dbReference>
<evidence type="ECO:0000256" key="5">
    <source>
        <dbReference type="ARBA" id="ARBA00022741"/>
    </source>
</evidence>
<evidence type="ECO:0000256" key="7">
    <source>
        <dbReference type="ARBA" id="ARBA00022989"/>
    </source>
</evidence>
<dbReference type="EMBL" id="MCGH01000002">
    <property type="protein sequence ID" value="ODM05753.1"/>
    <property type="molecule type" value="Genomic_DNA"/>
</dbReference>
<evidence type="ECO:0000259" key="11">
    <source>
        <dbReference type="PROSITE" id="PS50893"/>
    </source>
</evidence>
<dbReference type="InterPro" id="IPR003593">
    <property type="entry name" value="AAA+_ATPase"/>
</dbReference>
<dbReference type="InterPro" id="IPR027417">
    <property type="entry name" value="P-loop_NTPase"/>
</dbReference>
<dbReference type="SMART" id="SM00382">
    <property type="entry name" value="AAA"/>
    <property type="match status" value="1"/>
</dbReference>
<sequence>MIKTLLGQVKQYKKASLLTPFFTALEVLMEVLIPFVTAKIIDKGIEAGNMKNVYCYGILMLVLAAASLASGVLAGIFAARASSGFACNLRDGMYENIQTFSFSNIDKYSTAGLVTRMTTDVTNVQNSYQMILRIAVRAPLMLICSMVMCFAIHARLSLIFVAAIVVLSAVLLFIMSHATRIFDVVFRKYDDLNASVQENVSAIRVVKSYVREDYENEKFTRAAQNLYRLFTKAEGILAFNNPAMMLVVYGCILLLSWFGARFVVAGALTTGQLTSMFSYVMSILMSLMMLSMIFVMMTMSAASGRRIAEVLTEVPDMENARNPVKEIPDGRIDFDHVSFAYKAGKGLEGEEREETLTDIDLHIRSGETIGIIGGTGCGKSSLVNLVSRLYDASEGTVRVGGRNVKDYDLEALRNQVAVVLQKNVLFSGTILENLRWGNENATQEECMEACRQACADEFINRFLDGYETYLEQGGSNVSGGQKQRLCIARALLKKPKILILDDSTSAVDTATDARIRSAFAERIPGTTKLIIAQRISSVRDADRIAVLDNGKLNGFGSHEELLESNAIYREIYEGQTGGGGDFDQQPGAGIEETGKAGAVYA</sequence>
<dbReference type="GO" id="GO:0005886">
    <property type="term" value="C:plasma membrane"/>
    <property type="evidence" value="ECO:0007669"/>
    <property type="project" value="UniProtKB-SubCell"/>
</dbReference>
<evidence type="ECO:0000256" key="2">
    <source>
        <dbReference type="ARBA" id="ARBA00022448"/>
    </source>
</evidence>
<keyword evidence="6 13" id="KW-0067">ATP-binding</keyword>
<dbReference type="InterPro" id="IPR003439">
    <property type="entry name" value="ABC_transporter-like_ATP-bd"/>
</dbReference>
<dbReference type="SUPFAM" id="SSF90123">
    <property type="entry name" value="ABC transporter transmembrane region"/>
    <property type="match status" value="1"/>
</dbReference>
<comment type="caution">
    <text evidence="13">The sequence shown here is derived from an EMBL/GenBank/DDBJ whole genome shotgun (WGS) entry which is preliminary data.</text>
</comment>
<evidence type="ECO:0000256" key="10">
    <source>
        <dbReference type="SAM" id="Phobius"/>
    </source>
</evidence>
<dbReference type="InterPro" id="IPR011527">
    <property type="entry name" value="ABC1_TM_dom"/>
</dbReference>